<dbReference type="Proteomes" id="UP000614350">
    <property type="component" value="Unassembled WGS sequence"/>
</dbReference>
<feature type="compositionally biased region" description="Acidic residues" evidence="1">
    <location>
        <begin position="34"/>
        <end position="46"/>
    </location>
</feature>
<evidence type="ECO:0000313" key="2">
    <source>
        <dbReference type="EMBL" id="KAF7412438.1"/>
    </source>
</evidence>
<comment type="caution">
    <text evidence="2">The sequence shown here is derived from an EMBL/GenBank/DDBJ whole genome shotgun (WGS) entry which is preliminary data.</text>
</comment>
<accession>A0A834KT28</accession>
<name>A0A834KT28_VESVU</name>
<reference evidence="2" key="1">
    <citation type="journal article" date="2020" name="G3 (Bethesda)">
        <title>High-Quality Assemblies for Three Invasive Social Wasps from the &lt;i&gt;Vespula&lt;/i&gt; Genus.</title>
        <authorList>
            <person name="Harrop T.W.R."/>
            <person name="Guhlin J."/>
            <person name="McLaughlin G.M."/>
            <person name="Permina E."/>
            <person name="Stockwell P."/>
            <person name="Gilligan J."/>
            <person name="Le Lec M.F."/>
            <person name="Gruber M.A.M."/>
            <person name="Quinn O."/>
            <person name="Lovegrove M."/>
            <person name="Duncan E.J."/>
            <person name="Remnant E.J."/>
            <person name="Van Eeckhoven J."/>
            <person name="Graham B."/>
            <person name="Knapp R.A."/>
            <person name="Langford K.W."/>
            <person name="Kronenberg Z."/>
            <person name="Press M.O."/>
            <person name="Eacker S.M."/>
            <person name="Wilson-Rankin E.E."/>
            <person name="Purcell J."/>
            <person name="Lester P.J."/>
            <person name="Dearden P.K."/>
        </authorList>
    </citation>
    <scope>NUCLEOTIDE SEQUENCE</scope>
    <source>
        <strain evidence="2">Marl-1</strain>
    </source>
</reference>
<dbReference type="EMBL" id="JACSEA010000001">
    <property type="protein sequence ID" value="KAF7412438.1"/>
    <property type="molecule type" value="Genomic_DNA"/>
</dbReference>
<evidence type="ECO:0000313" key="3">
    <source>
        <dbReference type="Proteomes" id="UP000614350"/>
    </source>
</evidence>
<gene>
    <name evidence="2" type="ORF">HZH66_001334</name>
</gene>
<evidence type="ECO:0000256" key="1">
    <source>
        <dbReference type="SAM" id="MobiDB-lite"/>
    </source>
</evidence>
<feature type="region of interest" description="Disordered" evidence="1">
    <location>
        <begin position="1"/>
        <end position="63"/>
    </location>
</feature>
<proteinExistence type="predicted"/>
<keyword evidence="3" id="KW-1185">Reference proteome</keyword>
<organism evidence="2 3">
    <name type="scientific">Vespula vulgaris</name>
    <name type="common">Yellow jacket</name>
    <name type="synonym">Wasp</name>
    <dbReference type="NCBI Taxonomy" id="7454"/>
    <lineage>
        <taxon>Eukaryota</taxon>
        <taxon>Metazoa</taxon>
        <taxon>Ecdysozoa</taxon>
        <taxon>Arthropoda</taxon>
        <taxon>Hexapoda</taxon>
        <taxon>Insecta</taxon>
        <taxon>Pterygota</taxon>
        <taxon>Neoptera</taxon>
        <taxon>Endopterygota</taxon>
        <taxon>Hymenoptera</taxon>
        <taxon>Apocrita</taxon>
        <taxon>Aculeata</taxon>
        <taxon>Vespoidea</taxon>
        <taxon>Vespidae</taxon>
        <taxon>Vespinae</taxon>
        <taxon>Vespula</taxon>
    </lineage>
</organism>
<sequence length="97" mass="11392">MMIARFEKKRKRKNDKRFPGGTFMARNRRRANEDVEDEEEEEEKEEEEGKKDKKEGERGRRTGAALANLFAKYGYQEARQEYLNPPIVNGSHANCLI</sequence>
<feature type="compositionally biased region" description="Basic and acidic residues" evidence="1">
    <location>
        <begin position="47"/>
        <end position="60"/>
    </location>
</feature>
<protein>
    <submittedName>
        <fullName evidence="2">Uncharacterized protein</fullName>
    </submittedName>
</protein>
<dbReference type="AlphaFoldDB" id="A0A834KT28"/>